<dbReference type="PANTHER" id="PTHR11851">
    <property type="entry name" value="METALLOPROTEASE"/>
    <property type="match status" value="1"/>
</dbReference>
<dbReference type="InterPro" id="IPR011765">
    <property type="entry name" value="Pept_M16_N"/>
</dbReference>
<organism evidence="5 6">
    <name type="scientific">Pseudoduganella buxea</name>
    <dbReference type="NCBI Taxonomy" id="1949069"/>
    <lineage>
        <taxon>Bacteria</taxon>
        <taxon>Pseudomonadati</taxon>
        <taxon>Pseudomonadota</taxon>
        <taxon>Betaproteobacteria</taxon>
        <taxon>Burkholderiales</taxon>
        <taxon>Oxalobacteraceae</taxon>
        <taxon>Telluria group</taxon>
        <taxon>Pseudoduganella</taxon>
    </lineage>
</organism>
<proteinExistence type="inferred from homology"/>
<dbReference type="OrthoDB" id="9811314at2"/>
<feature type="domain" description="Peptidase M16 C-terminal" evidence="4">
    <location>
        <begin position="667"/>
        <end position="844"/>
    </location>
</feature>
<dbReference type="InterPro" id="IPR007863">
    <property type="entry name" value="Peptidase_M16_C"/>
</dbReference>
<name>A0A6I3SYT8_9BURK</name>
<feature type="domain" description="Peptidase M16 C-terminal" evidence="4">
    <location>
        <begin position="229"/>
        <end position="403"/>
    </location>
</feature>
<dbReference type="EMBL" id="WNKZ01000028">
    <property type="protein sequence ID" value="MTV53422.1"/>
    <property type="molecule type" value="Genomic_DNA"/>
</dbReference>
<sequence length="939" mass="102686">MAGSVSPSFLYQVTMQRMIAIVLAAGVAASLPSAIAAPVSAQAAAKTAAPQYDRKVYEIPYKKFVLQNGLTLLVHEDHSVPLVGVNIWYHVGSRNEKRGKTGFAHLFEHFFFNGSENYPHGFREAMDDLGANNRNGTTNTDRTNFFEDVPTPALERTLYLEADRMGFLGNYISKAMLERERGVVQNEKRQGENQPYGRVWQERSAKMYPYSHPYSWPVIGSMDDLNAASLDDIREWYRSYYGPNNAVIALAGDITPQAALALVEKYFGSIPPGPPLPRMAEWIPRFDRNLRDEMEDHVPQVRIYRSYHLPGWRDGDTTRLGLLSDVLANSKSARLNRRLIDEKRLATAVSAGVDTSELASSFDIVVTVRPGVDPLDVEREVDAVLNTLLDKGPTPAELARVRAMTLSNFSRGIERLGGFGGRSDVLAESMTYGGSPDAYLKQLDIVGTAQPGQMKAAGDKWLRAHHYTMTVKPFAKLSATAGTLDRKLLPALGDAPDVKFPAMQRATLSNGLKVILLERHAAPIVNVALAVDAGVAADTPAKAGLASLTLELLDKGTARRDAFQMSDALESLGARLSTGTGTDLSLVRLQATAGQLAPSLALMAEAALTPAFPQDQFTLYQQRRLTQIAQEKAQPNGLAQRILPGLLYGKNNAYSLPASGIESAVSSLTRDDLVKWHADWFKPGSATVIVTGDTTMEKVKPMLEAAFGKWQAGTVPRKGVAIVPPTAGKRIYLVDKPDAPQSTIVAGQISLPQGQPEDLAMEPVMQNFGGMATSRLNRNLRLDKHWSYGTNGRLSNVRGQRSFVVTAPVQTDKTTEAMAEVQKEIRAVAGERPIRGEEFTSIMRNMTSRLAGRFETINALEAAALETVNLGLPDDYWSRYASTLRALTEPQLAAAAGKFILPERLVWVIVGDLRKIEPKVRALGWGEVTVLDNDGKPVR</sequence>
<dbReference type="Proteomes" id="UP000430634">
    <property type="component" value="Unassembled WGS sequence"/>
</dbReference>
<dbReference type="Gene3D" id="3.30.830.10">
    <property type="entry name" value="Metalloenzyme, LuxS/M16 peptidase-like"/>
    <property type="match status" value="4"/>
</dbReference>
<dbReference type="GO" id="GO:0046872">
    <property type="term" value="F:metal ion binding"/>
    <property type="evidence" value="ECO:0007669"/>
    <property type="project" value="InterPro"/>
</dbReference>
<feature type="signal peptide" evidence="2">
    <location>
        <begin position="1"/>
        <end position="36"/>
    </location>
</feature>
<dbReference type="InterPro" id="IPR011249">
    <property type="entry name" value="Metalloenz_LuxS/M16"/>
</dbReference>
<feature type="domain" description="Peptidase M16 N-terminal" evidence="3">
    <location>
        <begin position="514"/>
        <end position="635"/>
    </location>
</feature>
<comment type="caution">
    <text evidence="5">The sequence shown here is derived from an EMBL/GenBank/DDBJ whole genome shotgun (WGS) entry which is preliminary data.</text>
</comment>
<evidence type="ECO:0000259" key="3">
    <source>
        <dbReference type="Pfam" id="PF00675"/>
    </source>
</evidence>
<accession>A0A6I3SYT8</accession>
<dbReference type="PANTHER" id="PTHR11851:SF49">
    <property type="entry name" value="MITOCHONDRIAL-PROCESSING PEPTIDASE SUBUNIT ALPHA"/>
    <property type="match status" value="1"/>
</dbReference>
<evidence type="ECO:0000256" key="2">
    <source>
        <dbReference type="SAM" id="SignalP"/>
    </source>
</evidence>
<keyword evidence="2" id="KW-0732">Signal</keyword>
<dbReference type="AlphaFoldDB" id="A0A6I3SYT8"/>
<gene>
    <name evidence="5" type="ORF">GM672_11860</name>
</gene>
<dbReference type="SUPFAM" id="SSF63411">
    <property type="entry name" value="LuxS/MPP-like metallohydrolase"/>
    <property type="match status" value="4"/>
</dbReference>
<feature type="domain" description="Peptidase M16 N-terminal" evidence="3">
    <location>
        <begin position="75"/>
        <end position="208"/>
    </location>
</feature>
<evidence type="ECO:0000256" key="1">
    <source>
        <dbReference type="ARBA" id="ARBA00007261"/>
    </source>
</evidence>
<evidence type="ECO:0000259" key="4">
    <source>
        <dbReference type="Pfam" id="PF05193"/>
    </source>
</evidence>
<feature type="chain" id="PRO_5026054485" evidence="2">
    <location>
        <begin position="37"/>
        <end position="939"/>
    </location>
</feature>
<comment type="similarity">
    <text evidence="1">Belongs to the peptidase M16 family.</text>
</comment>
<evidence type="ECO:0000313" key="5">
    <source>
        <dbReference type="EMBL" id="MTV53422.1"/>
    </source>
</evidence>
<dbReference type="Pfam" id="PF00675">
    <property type="entry name" value="Peptidase_M16"/>
    <property type="match status" value="2"/>
</dbReference>
<reference evidence="5 6" key="1">
    <citation type="submission" date="2019-11" db="EMBL/GenBank/DDBJ databases">
        <title>Type strains purchased from KCTC, JCM and DSMZ.</title>
        <authorList>
            <person name="Lu H."/>
        </authorList>
    </citation>
    <scope>NUCLEOTIDE SEQUENCE [LARGE SCALE GENOMIC DNA]</scope>
    <source>
        <strain evidence="5 6">KCTC 52429</strain>
    </source>
</reference>
<protein>
    <submittedName>
        <fullName evidence="5">Insulinase family protein</fullName>
    </submittedName>
</protein>
<dbReference type="Pfam" id="PF05193">
    <property type="entry name" value="Peptidase_M16_C"/>
    <property type="match status" value="2"/>
</dbReference>
<evidence type="ECO:0000313" key="6">
    <source>
        <dbReference type="Proteomes" id="UP000430634"/>
    </source>
</evidence>
<dbReference type="InterPro" id="IPR050361">
    <property type="entry name" value="MPP/UQCRC_Complex"/>
</dbReference>